<feature type="domain" description="HNH endonuclease 5" evidence="1">
    <location>
        <begin position="55"/>
        <end position="96"/>
    </location>
</feature>
<dbReference type="AlphaFoldDB" id="A0A8E6B4Q9"/>
<dbReference type="EMBL" id="CP074694">
    <property type="protein sequence ID" value="QVL31254.1"/>
    <property type="molecule type" value="Genomic_DNA"/>
</dbReference>
<protein>
    <recommendedName>
        <fullName evidence="1">HNH endonuclease 5 domain-containing protein</fullName>
    </recommendedName>
</protein>
<name>A0A8E6B4Q9_9BACT</name>
<reference evidence="2" key="1">
    <citation type="submission" date="2021-05" db="EMBL/GenBank/DDBJ databases">
        <title>Complete genome sequence of the cellulolytic planctomycete Telmatocola sphagniphila SP2T and characterization of the first cellulase from planctomycetes.</title>
        <authorList>
            <person name="Rakitin A.L."/>
            <person name="Beletsky A.V."/>
            <person name="Naumoff D.G."/>
            <person name="Kulichevskaya I.S."/>
            <person name="Mardanov A.V."/>
            <person name="Ravin N.V."/>
            <person name="Dedysh S.N."/>
        </authorList>
    </citation>
    <scope>NUCLEOTIDE SEQUENCE</scope>
    <source>
        <strain evidence="2">SP2T</strain>
    </source>
</reference>
<dbReference type="Pfam" id="PF14279">
    <property type="entry name" value="HNH_5"/>
    <property type="match status" value="1"/>
</dbReference>
<dbReference type="Proteomes" id="UP000676194">
    <property type="component" value="Chromosome"/>
</dbReference>
<dbReference type="InterPro" id="IPR029471">
    <property type="entry name" value="HNH_5"/>
</dbReference>
<organism evidence="2 3">
    <name type="scientific">Telmatocola sphagniphila</name>
    <dbReference type="NCBI Taxonomy" id="1123043"/>
    <lineage>
        <taxon>Bacteria</taxon>
        <taxon>Pseudomonadati</taxon>
        <taxon>Planctomycetota</taxon>
        <taxon>Planctomycetia</taxon>
        <taxon>Gemmatales</taxon>
        <taxon>Gemmataceae</taxon>
    </lineage>
</organism>
<gene>
    <name evidence="2" type="ORF">KIH39_20765</name>
</gene>
<proteinExistence type="predicted"/>
<evidence type="ECO:0000259" key="1">
    <source>
        <dbReference type="Pfam" id="PF14279"/>
    </source>
</evidence>
<keyword evidence="3" id="KW-1185">Reference proteome</keyword>
<evidence type="ECO:0000313" key="3">
    <source>
        <dbReference type="Proteomes" id="UP000676194"/>
    </source>
</evidence>
<dbReference type="RefSeq" id="WP_213495135.1">
    <property type="nucleotide sequence ID" value="NZ_CP074694.1"/>
</dbReference>
<evidence type="ECO:0000313" key="2">
    <source>
        <dbReference type="EMBL" id="QVL31254.1"/>
    </source>
</evidence>
<dbReference type="KEGG" id="tsph:KIH39_20765"/>
<accession>A0A8E6B4Q9</accession>
<sequence length="316" mass="34393">MGTSAAEKRQKLFEVNSAGMAALGMGEPDTFVCPLCVKVFTKDDLKPIGTPKVPEFRLTLAHIIPEALGGRLCTLACKDCNNGVGKALEAALKEQFVVEDAVKGTGKLRARLAGDFGNVGVEVSFPGDGGQPWQLEPVARISNPVHAASLDKMLEGTEANPQAGPRSELKFEYKHQPGVVGAALYHVAYLMMFHYFGYPFVASPLGHQLRAQFREPDKDILPRYFPVPPEDWVAANVDAARKHAVVLIQEPYIGIHIMMRFHPDKGLPRVIGVALSDLDGMSWPTGPVGLVRGAIVRIKTDGEELPPWVPRTRAVE</sequence>